<evidence type="ECO:0000313" key="2">
    <source>
        <dbReference type="EMBL" id="MBW0563532.1"/>
    </source>
</evidence>
<dbReference type="OrthoDB" id="2507294at2759"/>
<evidence type="ECO:0000256" key="1">
    <source>
        <dbReference type="SAM" id="MobiDB-lite"/>
    </source>
</evidence>
<feature type="region of interest" description="Disordered" evidence="1">
    <location>
        <begin position="84"/>
        <end position="106"/>
    </location>
</feature>
<dbReference type="Proteomes" id="UP000765509">
    <property type="component" value="Unassembled WGS sequence"/>
</dbReference>
<proteinExistence type="predicted"/>
<reference evidence="2" key="1">
    <citation type="submission" date="2021-03" db="EMBL/GenBank/DDBJ databases">
        <title>Draft genome sequence of rust myrtle Austropuccinia psidii MF-1, a brazilian biotype.</title>
        <authorList>
            <person name="Quecine M.C."/>
            <person name="Pachon D.M.R."/>
            <person name="Bonatelli M.L."/>
            <person name="Correr F.H."/>
            <person name="Franceschini L.M."/>
            <person name="Leite T.F."/>
            <person name="Margarido G.R.A."/>
            <person name="Almeida C.A."/>
            <person name="Ferrarezi J.A."/>
            <person name="Labate C.A."/>
        </authorList>
    </citation>
    <scope>NUCLEOTIDE SEQUENCE</scope>
    <source>
        <strain evidence="2">MF-1</strain>
    </source>
</reference>
<sequence>MWRRTRKCHEKQVHRVILHTEYINALEEVVTRTKIGIKWKNLDIKRPNKTKEPSKTNNTNEQIKCHKYGGIGLLANNFLKKEKVSEIVQKTDHNEKEEEADSERKH</sequence>
<name>A0A9Q3JJG3_9BASI</name>
<evidence type="ECO:0000313" key="3">
    <source>
        <dbReference type="Proteomes" id="UP000765509"/>
    </source>
</evidence>
<accession>A0A9Q3JJG3</accession>
<keyword evidence="3" id="KW-1185">Reference proteome</keyword>
<dbReference type="EMBL" id="AVOT02074339">
    <property type="protein sequence ID" value="MBW0563532.1"/>
    <property type="molecule type" value="Genomic_DNA"/>
</dbReference>
<comment type="caution">
    <text evidence="2">The sequence shown here is derived from an EMBL/GenBank/DDBJ whole genome shotgun (WGS) entry which is preliminary data.</text>
</comment>
<organism evidence="2 3">
    <name type="scientific">Austropuccinia psidii MF-1</name>
    <dbReference type="NCBI Taxonomy" id="1389203"/>
    <lineage>
        <taxon>Eukaryota</taxon>
        <taxon>Fungi</taxon>
        <taxon>Dikarya</taxon>
        <taxon>Basidiomycota</taxon>
        <taxon>Pucciniomycotina</taxon>
        <taxon>Pucciniomycetes</taxon>
        <taxon>Pucciniales</taxon>
        <taxon>Sphaerophragmiaceae</taxon>
        <taxon>Austropuccinia</taxon>
    </lineage>
</organism>
<protein>
    <submittedName>
        <fullName evidence="2">Uncharacterized protein</fullName>
    </submittedName>
</protein>
<dbReference type="AlphaFoldDB" id="A0A9Q3JJG3"/>
<gene>
    <name evidence="2" type="ORF">O181_103247</name>
</gene>